<evidence type="ECO:0000313" key="2">
    <source>
        <dbReference type="Proteomes" id="UP000830768"/>
    </source>
</evidence>
<name>A0ACD3YWP9_FUSSC</name>
<keyword evidence="2" id="KW-1185">Reference proteome</keyword>
<proteinExistence type="predicted"/>
<gene>
    <name evidence="1" type="ORF">LCI18_004344</name>
</gene>
<accession>A0ACD3YWP9</accession>
<reference evidence="1" key="1">
    <citation type="submission" date="2021-11" db="EMBL/GenBank/DDBJ databases">
        <title>Fusarium solani-melongenae Genome sequencing and assembly.</title>
        <authorList>
            <person name="Xie S."/>
            <person name="Huang L."/>
            <person name="Zhang X."/>
        </authorList>
    </citation>
    <scope>NUCLEOTIDE SEQUENCE</scope>
    <source>
        <strain evidence="1">CRI 24-3</strain>
    </source>
</reference>
<organism evidence="1 2">
    <name type="scientific">Fusarium solani subsp. cucurbitae</name>
    <name type="common">Neocosmosporum cucurbitae</name>
    <dbReference type="NCBI Taxonomy" id="2747967"/>
    <lineage>
        <taxon>Eukaryota</taxon>
        <taxon>Fungi</taxon>
        <taxon>Dikarya</taxon>
        <taxon>Ascomycota</taxon>
        <taxon>Pezizomycotina</taxon>
        <taxon>Sordariomycetes</taxon>
        <taxon>Hypocreomycetidae</taxon>
        <taxon>Hypocreales</taxon>
        <taxon>Nectriaceae</taxon>
        <taxon>Fusarium</taxon>
        <taxon>Fusarium solani species complex</taxon>
    </lineage>
</organism>
<sequence>MASRGRRRRKKNYLTRNRLPAPLKTFQCTFCTETFARRYDWQRHEKTYHLSLERWICTPDGCRALEPKSNQISCVFCGETGPDDDHIRHHNYSICEAKPLSERTFYRKDHLVQHLRLVHDAEYLSWFMSRWKSECNNVMSRCGLCGVVMDSWYARQDHLAEHFRMGETMADWKGDWGFEDAVLKLVQNSMPPYLINEERNSPFPFSATAPPVESPPSAYELIKLEVFYFMINYRENNGCQPTDVQSQLEACRVIFASEASSDKRVTPPQSWLRDLIMSSEPIAQQARYGPLRSPPENRLATLKINGKAHLFQDCPMEQSLQGYTSSSGLEVSDEGLQNQVCRIILEAERASASPCDVFSSWLLRQARFSPEWLCRFRQRTFDTRDRYNTDITTRGSLSGKAIMDFNEDPKTSDVNLDVAHMEDKRDDGIVESRLAHIQGDLVEQTEISLPQSPNPAWQYQNQSSEPWLSLDVVSSNVSGDLPGQPRSPNEQSPGCSLTRQTSSIQRDGKSHPALFLSNDTSSYSRLARELSRFVKSTTSPNNPFQHVPTDEELQHHARCILYDDDDPWNQTAADNPEWLLRFKLDVGLI</sequence>
<evidence type="ECO:0000313" key="1">
    <source>
        <dbReference type="EMBL" id="UPK93409.1"/>
    </source>
</evidence>
<dbReference type="Proteomes" id="UP000830768">
    <property type="component" value="Chromosome 4"/>
</dbReference>
<dbReference type="EMBL" id="CP090033">
    <property type="protein sequence ID" value="UPK93409.1"/>
    <property type="molecule type" value="Genomic_DNA"/>
</dbReference>
<protein>
    <submittedName>
        <fullName evidence="1">Uncharacterized protein</fullName>
    </submittedName>
</protein>